<comment type="caution">
    <text evidence="1">The sequence shown here is derived from an EMBL/GenBank/DDBJ whole genome shotgun (WGS) entry which is preliminary data.</text>
</comment>
<dbReference type="EMBL" id="JACZZA010000010">
    <property type="protein sequence ID" value="MBE1161842.1"/>
    <property type="molecule type" value="Genomic_DNA"/>
</dbReference>
<keyword evidence="2" id="KW-1185">Reference proteome</keyword>
<sequence length="62" mass="6757">MQIDHKCAYAPCECMISSEQEYCSESCRYNDTRVGARVTEEECDCGHDGCAEEAQDAAGGVT</sequence>
<dbReference type="Proteomes" id="UP000651010">
    <property type="component" value="Unassembled WGS sequence"/>
</dbReference>
<evidence type="ECO:0008006" key="3">
    <source>
        <dbReference type="Google" id="ProtNLM"/>
    </source>
</evidence>
<evidence type="ECO:0000313" key="1">
    <source>
        <dbReference type="EMBL" id="MBE1161842.1"/>
    </source>
</evidence>
<evidence type="ECO:0000313" key="2">
    <source>
        <dbReference type="Proteomes" id="UP000651010"/>
    </source>
</evidence>
<accession>A0ABR9GCS8</accession>
<organism evidence="1 2">
    <name type="scientific">Dyella acidiphila</name>
    <dbReference type="NCBI Taxonomy" id="2775866"/>
    <lineage>
        <taxon>Bacteria</taxon>
        <taxon>Pseudomonadati</taxon>
        <taxon>Pseudomonadota</taxon>
        <taxon>Gammaproteobacteria</taxon>
        <taxon>Lysobacterales</taxon>
        <taxon>Rhodanobacteraceae</taxon>
        <taxon>Dyella</taxon>
    </lineage>
</organism>
<protein>
    <recommendedName>
        <fullName evidence="3">Metallothionein</fullName>
    </recommendedName>
</protein>
<reference evidence="1 2" key="1">
    <citation type="submission" date="2020-09" db="EMBL/GenBank/DDBJ databases">
        <title>Dyella sp. 7MK23 isolated from forest soil.</title>
        <authorList>
            <person name="Fu J."/>
        </authorList>
    </citation>
    <scope>NUCLEOTIDE SEQUENCE [LARGE SCALE GENOMIC DNA]</scope>
    <source>
        <strain evidence="1 2">7MK23</strain>
    </source>
</reference>
<name>A0ABR9GCS8_9GAMM</name>
<proteinExistence type="predicted"/>
<dbReference type="RefSeq" id="WP_192556686.1">
    <property type="nucleotide sequence ID" value="NZ_JACZZA010000010.1"/>
</dbReference>
<gene>
    <name evidence="1" type="ORF">IGX34_15775</name>
</gene>